<name>A0AAD7WF06_9TELE</name>
<organism evidence="2 3">
    <name type="scientific">Aldrovandia affinis</name>
    <dbReference type="NCBI Taxonomy" id="143900"/>
    <lineage>
        <taxon>Eukaryota</taxon>
        <taxon>Metazoa</taxon>
        <taxon>Chordata</taxon>
        <taxon>Craniata</taxon>
        <taxon>Vertebrata</taxon>
        <taxon>Euteleostomi</taxon>
        <taxon>Actinopterygii</taxon>
        <taxon>Neopterygii</taxon>
        <taxon>Teleostei</taxon>
        <taxon>Notacanthiformes</taxon>
        <taxon>Halosauridae</taxon>
        <taxon>Aldrovandia</taxon>
    </lineage>
</organism>
<evidence type="ECO:0000313" key="2">
    <source>
        <dbReference type="EMBL" id="KAJ8394676.1"/>
    </source>
</evidence>
<feature type="region of interest" description="Disordered" evidence="1">
    <location>
        <begin position="52"/>
        <end position="119"/>
    </location>
</feature>
<dbReference type="EMBL" id="JAINUG010000124">
    <property type="protein sequence ID" value="KAJ8394676.1"/>
    <property type="molecule type" value="Genomic_DNA"/>
</dbReference>
<reference evidence="2" key="1">
    <citation type="journal article" date="2023" name="Science">
        <title>Genome structures resolve the early diversification of teleost fishes.</title>
        <authorList>
            <person name="Parey E."/>
            <person name="Louis A."/>
            <person name="Montfort J."/>
            <person name="Bouchez O."/>
            <person name="Roques C."/>
            <person name="Iampietro C."/>
            <person name="Lluch J."/>
            <person name="Castinel A."/>
            <person name="Donnadieu C."/>
            <person name="Desvignes T."/>
            <person name="Floi Bucao C."/>
            <person name="Jouanno E."/>
            <person name="Wen M."/>
            <person name="Mejri S."/>
            <person name="Dirks R."/>
            <person name="Jansen H."/>
            <person name="Henkel C."/>
            <person name="Chen W.J."/>
            <person name="Zahm M."/>
            <person name="Cabau C."/>
            <person name="Klopp C."/>
            <person name="Thompson A.W."/>
            <person name="Robinson-Rechavi M."/>
            <person name="Braasch I."/>
            <person name="Lecointre G."/>
            <person name="Bobe J."/>
            <person name="Postlethwait J.H."/>
            <person name="Berthelot C."/>
            <person name="Roest Crollius H."/>
            <person name="Guiguen Y."/>
        </authorList>
    </citation>
    <scope>NUCLEOTIDE SEQUENCE</scope>
    <source>
        <strain evidence="2">NC1722</strain>
    </source>
</reference>
<dbReference type="AlphaFoldDB" id="A0AAD7WF06"/>
<feature type="compositionally biased region" description="Polar residues" evidence="1">
    <location>
        <begin position="109"/>
        <end position="119"/>
    </location>
</feature>
<sequence>MEHVPWLLSASRPTPRSEDGWRCLTPRMSAMFPPQTRLPPLSLLPARNRANLCHRAPRPPRGGQRSRPLGGARARGLAKRRRGGPATPLLRRCRRHLPFFDPKRRSHRSLASVSTGAEV</sequence>
<evidence type="ECO:0000256" key="1">
    <source>
        <dbReference type="SAM" id="MobiDB-lite"/>
    </source>
</evidence>
<feature type="compositionally biased region" description="Low complexity" evidence="1">
    <location>
        <begin position="61"/>
        <end position="75"/>
    </location>
</feature>
<dbReference type="Proteomes" id="UP001221898">
    <property type="component" value="Unassembled WGS sequence"/>
</dbReference>
<comment type="caution">
    <text evidence="2">The sequence shown here is derived from an EMBL/GenBank/DDBJ whole genome shotgun (WGS) entry which is preliminary data.</text>
</comment>
<proteinExistence type="predicted"/>
<keyword evidence="3" id="KW-1185">Reference proteome</keyword>
<accession>A0AAD7WF06</accession>
<gene>
    <name evidence="2" type="ORF">AAFF_G00044790</name>
</gene>
<evidence type="ECO:0000313" key="3">
    <source>
        <dbReference type="Proteomes" id="UP001221898"/>
    </source>
</evidence>
<protein>
    <submittedName>
        <fullName evidence="2">Uncharacterized protein</fullName>
    </submittedName>
</protein>